<dbReference type="AlphaFoldDB" id="A0AAV0VNI1"/>
<feature type="transmembrane region" description="Helical" evidence="11">
    <location>
        <begin position="486"/>
        <end position="512"/>
    </location>
</feature>
<feature type="transmembrane region" description="Helical" evidence="11">
    <location>
        <begin position="719"/>
        <end position="737"/>
    </location>
</feature>
<keyword evidence="5" id="KW-0808">Transferase</keyword>
<keyword evidence="9 11" id="KW-0472">Membrane</keyword>
<dbReference type="InterPro" id="IPR002591">
    <property type="entry name" value="Phosphodiest/P_Trfase"/>
</dbReference>
<feature type="transmembrane region" description="Helical" evidence="11">
    <location>
        <begin position="12"/>
        <end position="33"/>
    </location>
</feature>
<dbReference type="InterPro" id="IPR017850">
    <property type="entry name" value="Alkaline_phosphatase_core_sf"/>
</dbReference>
<dbReference type="Proteomes" id="UP001160148">
    <property type="component" value="Unassembled WGS sequence"/>
</dbReference>
<dbReference type="Pfam" id="PF01663">
    <property type="entry name" value="Phosphodiest"/>
    <property type="match status" value="1"/>
</dbReference>
<evidence type="ECO:0000256" key="10">
    <source>
        <dbReference type="ARBA" id="ARBA00023180"/>
    </source>
</evidence>
<keyword evidence="6 11" id="KW-0812">Transmembrane</keyword>
<feature type="transmembrane region" description="Helical" evidence="11">
    <location>
        <begin position="615"/>
        <end position="633"/>
    </location>
</feature>
<keyword evidence="7" id="KW-0256">Endoplasmic reticulum</keyword>
<accession>A0AAV0VNI1</accession>
<protein>
    <recommendedName>
        <fullName evidence="12">GPI ethanolamine phosphate transferase 2 C-terminal domain-containing protein</fullName>
    </recommendedName>
</protein>
<dbReference type="GO" id="GO:0005789">
    <property type="term" value="C:endoplasmic reticulum membrane"/>
    <property type="evidence" value="ECO:0007669"/>
    <property type="project" value="UniProtKB-SubCell"/>
</dbReference>
<feature type="transmembrane region" description="Helical" evidence="11">
    <location>
        <begin position="686"/>
        <end position="707"/>
    </location>
</feature>
<comment type="similarity">
    <text evidence="3">Belongs to the PIGG/PIGN/PIGO family. PIGG subfamily.</text>
</comment>
<evidence type="ECO:0000256" key="5">
    <source>
        <dbReference type="ARBA" id="ARBA00022679"/>
    </source>
</evidence>
<evidence type="ECO:0000256" key="3">
    <source>
        <dbReference type="ARBA" id="ARBA00005315"/>
    </source>
</evidence>
<dbReference type="InterPro" id="IPR037674">
    <property type="entry name" value="PIG-G_N"/>
</dbReference>
<feature type="transmembrane region" description="Helical" evidence="11">
    <location>
        <begin position="524"/>
        <end position="544"/>
    </location>
</feature>
<evidence type="ECO:0000256" key="7">
    <source>
        <dbReference type="ARBA" id="ARBA00022824"/>
    </source>
</evidence>
<evidence type="ECO:0000256" key="2">
    <source>
        <dbReference type="ARBA" id="ARBA00004687"/>
    </source>
</evidence>
<feature type="transmembrane region" description="Helical" evidence="11">
    <location>
        <begin position="803"/>
        <end position="824"/>
    </location>
</feature>
<feature type="transmembrane region" description="Helical" evidence="11">
    <location>
        <begin position="645"/>
        <end position="666"/>
    </location>
</feature>
<keyword evidence="14" id="KW-1185">Reference proteome</keyword>
<evidence type="ECO:0000256" key="9">
    <source>
        <dbReference type="ARBA" id="ARBA00023136"/>
    </source>
</evidence>
<evidence type="ECO:0000256" key="1">
    <source>
        <dbReference type="ARBA" id="ARBA00004477"/>
    </source>
</evidence>
<dbReference type="SUPFAM" id="SSF53649">
    <property type="entry name" value="Alkaline phosphatase-like"/>
    <property type="match status" value="1"/>
</dbReference>
<dbReference type="InterPro" id="IPR039527">
    <property type="entry name" value="PIGG/GPI7"/>
</dbReference>
<evidence type="ECO:0000313" key="14">
    <source>
        <dbReference type="Proteomes" id="UP001160148"/>
    </source>
</evidence>
<feature type="domain" description="GPI ethanolamine phosphate transferase 2 C-terminal" evidence="12">
    <location>
        <begin position="519"/>
        <end position="880"/>
    </location>
</feature>
<evidence type="ECO:0000259" key="12">
    <source>
        <dbReference type="Pfam" id="PF19316"/>
    </source>
</evidence>
<dbReference type="GO" id="GO:0051267">
    <property type="term" value="F:CP2 mannose-ethanolamine phosphotransferase activity"/>
    <property type="evidence" value="ECO:0007669"/>
    <property type="project" value="TreeGrafter"/>
</dbReference>
<dbReference type="CDD" id="cd16024">
    <property type="entry name" value="GPI_EPT_2"/>
    <property type="match status" value="1"/>
</dbReference>
<gene>
    <name evidence="13" type="ORF">MEUPH1_LOCUS2833</name>
</gene>
<dbReference type="InterPro" id="IPR045687">
    <property type="entry name" value="PIGG/GPI7_C"/>
</dbReference>
<evidence type="ECO:0000256" key="4">
    <source>
        <dbReference type="ARBA" id="ARBA00022502"/>
    </source>
</evidence>
<comment type="subcellular location">
    <subcellularLocation>
        <location evidence="1">Endoplasmic reticulum membrane</location>
        <topology evidence="1">Multi-pass membrane protein</topology>
    </subcellularLocation>
</comment>
<keyword evidence="10" id="KW-0325">Glycoprotein</keyword>
<organism evidence="13 14">
    <name type="scientific">Macrosiphum euphorbiae</name>
    <name type="common">potato aphid</name>
    <dbReference type="NCBI Taxonomy" id="13131"/>
    <lineage>
        <taxon>Eukaryota</taxon>
        <taxon>Metazoa</taxon>
        <taxon>Ecdysozoa</taxon>
        <taxon>Arthropoda</taxon>
        <taxon>Hexapoda</taxon>
        <taxon>Insecta</taxon>
        <taxon>Pterygota</taxon>
        <taxon>Neoptera</taxon>
        <taxon>Paraneoptera</taxon>
        <taxon>Hemiptera</taxon>
        <taxon>Sternorrhyncha</taxon>
        <taxon>Aphidomorpha</taxon>
        <taxon>Aphidoidea</taxon>
        <taxon>Aphididae</taxon>
        <taxon>Macrosiphini</taxon>
        <taxon>Macrosiphum</taxon>
    </lineage>
</organism>
<sequence>MRLTKQSVTLLYLSSCTIFANLLFLYGFFSFGYNDSRTSTPNDIPSTIWPNQNDSEPWRFDTRRLYHKSVNKVVLMVIDGIRYDFFTEYEYNVNMPFSTDLIKQNRSCLFRTRVNSPTVTMPRIKALTTGTVPNFIDLVLNLDSSAVQQDSIIYQARAAHKQVIFFGDETWLKLFPNSFVRHDGTTSFYISDSTEVDNNVTRHLENELKPTADWDIMILHYLGLDHIGHTGGPRSKLMPNKLSEMDNIIRRIVNYMDSEKSELPSVLIVCGDHGMRDNGGHGGSSTGEVVVPLFVYFKNNKCGGSIKEEIMQTDFVPSISVIMGLPIPSSSTGKLINKILQNLNINEILFAYHYNSQQMYTNYISKKGLMNKAFMKDYNNAILYYYDWLKRETTSINQAHHVISLYESALSGMSNYIIGSIAKFDVFLIIVSIVLSIQVWLLLVDFDAVNIQFIKISRLVYLMLIRWAVCVWLQCDSVLCEFTATFNLLASVIITMFIINLGSFGWPISTLIRLEISDFNNNNLFYVLPGSFIHVLSLFSSSYIEEEHQLLYHLWAGFSAIQVYTTFILHSYTTTAKWIVSMILHRICKNLNTIGNQSSGVYSVGDWFRESQNQIYLTILMVIGLCCIFYASINIHRIIKNNKRFNILSAIIFVLYFWTLCSIYMYRVETKEVAAPYGYNILKLIFCLHSWTIAWYLLIGCHTFLVIKQTNRNNNKFNSAVYSIIVLLMLRLSLLLRPHNILVPGVLVYTCKLLQLKSWNTLTTTILHYWLSLMFFFYQGNSNSVGTLDIVPGYIGQTSYDPVIAGIHIFTHTYGLPMLVYLFLVLDQKFSGLKTLCMLNVTQSCVYNLVILLFRNHLFIWSVFSPKLLYIVMFTSTTYVFSALIIILLTLCGTSTKKEIEI</sequence>
<feature type="transmembrane region" description="Helical" evidence="11">
    <location>
        <begin position="426"/>
        <end position="444"/>
    </location>
</feature>
<dbReference type="PANTHER" id="PTHR23072:SF0">
    <property type="entry name" value="GPI ETHANOLAMINE PHOSPHATE TRANSFERASE 2"/>
    <property type="match status" value="1"/>
</dbReference>
<dbReference type="EMBL" id="CARXXK010000001">
    <property type="protein sequence ID" value="CAI6345867.1"/>
    <property type="molecule type" value="Genomic_DNA"/>
</dbReference>
<proteinExistence type="inferred from homology"/>
<comment type="caution">
    <text evidence="13">The sequence shown here is derived from an EMBL/GenBank/DDBJ whole genome shotgun (WGS) entry which is preliminary data.</text>
</comment>
<keyword evidence="8 11" id="KW-1133">Transmembrane helix</keyword>
<name>A0AAV0VNI1_9HEMI</name>
<keyword evidence="4" id="KW-0337">GPI-anchor biosynthesis</keyword>
<dbReference type="Gene3D" id="3.40.720.10">
    <property type="entry name" value="Alkaline Phosphatase, subunit A"/>
    <property type="match status" value="1"/>
</dbReference>
<reference evidence="13 14" key="1">
    <citation type="submission" date="2023-01" db="EMBL/GenBank/DDBJ databases">
        <authorList>
            <person name="Whitehead M."/>
        </authorList>
    </citation>
    <scope>NUCLEOTIDE SEQUENCE [LARGE SCALE GENOMIC DNA]</scope>
</reference>
<dbReference type="PANTHER" id="PTHR23072">
    <property type="entry name" value="PHOSPHATIDYLINOSITOL GLYCAN-RELATED"/>
    <property type="match status" value="1"/>
</dbReference>
<evidence type="ECO:0000256" key="6">
    <source>
        <dbReference type="ARBA" id="ARBA00022692"/>
    </source>
</evidence>
<evidence type="ECO:0000256" key="8">
    <source>
        <dbReference type="ARBA" id="ARBA00022989"/>
    </source>
</evidence>
<dbReference type="GO" id="GO:0006506">
    <property type="term" value="P:GPI anchor biosynthetic process"/>
    <property type="evidence" value="ECO:0007669"/>
    <property type="project" value="UniProtKB-KW"/>
</dbReference>
<comment type="pathway">
    <text evidence="2">Glycolipid biosynthesis; glycosylphosphatidylinositol-anchor biosynthesis.</text>
</comment>
<feature type="transmembrane region" description="Helical" evidence="11">
    <location>
        <begin position="550"/>
        <end position="572"/>
    </location>
</feature>
<evidence type="ECO:0000313" key="13">
    <source>
        <dbReference type="EMBL" id="CAI6345867.1"/>
    </source>
</evidence>
<dbReference type="Pfam" id="PF19316">
    <property type="entry name" value="PIGO_PIGG"/>
    <property type="match status" value="1"/>
</dbReference>
<evidence type="ECO:0000256" key="11">
    <source>
        <dbReference type="SAM" id="Phobius"/>
    </source>
</evidence>
<feature type="transmembrane region" description="Helical" evidence="11">
    <location>
        <begin position="870"/>
        <end position="892"/>
    </location>
</feature>